<feature type="region of interest" description="Disordered" evidence="1">
    <location>
        <begin position="1"/>
        <end position="36"/>
    </location>
</feature>
<evidence type="ECO:0000313" key="4">
    <source>
        <dbReference type="Proteomes" id="UP001055439"/>
    </source>
</evidence>
<organism evidence="3 4">
    <name type="scientific">Musa troglodytarum</name>
    <name type="common">fe'i banana</name>
    <dbReference type="NCBI Taxonomy" id="320322"/>
    <lineage>
        <taxon>Eukaryota</taxon>
        <taxon>Viridiplantae</taxon>
        <taxon>Streptophyta</taxon>
        <taxon>Embryophyta</taxon>
        <taxon>Tracheophyta</taxon>
        <taxon>Spermatophyta</taxon>
        <taxon>Magnoliopsida</taxon>
        <taxon>Liliopsida</taxon>
        <taxon>Zingiberales</taxon>
        <taxon>Musaceae</taxon>
        <taxon>Musa</taxon>
    </lineage>
</organism>
<gene>
    <name evidence="3" type="ORF">MUK42_13355</name>
</gene>
<dbReference type="Pfam" id="PF25268">
    <property type="entry name" value="DUF7866"/>
    <property type="match status" value="1"/>
</dbReference>
<feature type="non-terminal residue" evidence="3">
    <location>
        <position position="138"/>
    </location>
</feature>
<proteinExistence type="predicted"/>
<reference evidence="3" key="1">
    <citation type="submission" date="2022-05" db="EMBL/GenBank/DDBJ databases">
        <title>The Musa troglodytarum L. genome provides insights into the mechanism of non-climacteric behaviour and enrichment of carotenoids.</title>
        <authorList>
            <person name="Wang J."/>
        </authorList>
    </citation>
    <scope>NUCLEOTIDE SEQUENCE</scope>
    <source>
        <tissue evidence="3">Leaf</tissue>
    </source>
</reference>
<dbReference type="InterPro" id="IPR057188">
    <property type="entry name" value="DUF7866"/>
</dbReference>
<name>A0A9E7KH30_9LILI</name>
<evidence type="ECO:0000259" key="2">
    <source>
        <dbReference type="Pfam" id="PF25268"/>
    </source>
</evidence>
<feature type="domain" description="DUF7866" evidence="2">
    <location>
        <begin position="54"/>
        <end position="91"/>
    </location>
</feature>
<dbReference type="EMBL" id="CP097509">
    <property type="protein sequence ID" value="URE17151.1"/>
    <property type="molecule type" value="Genomic_DNA"/>
</dbReference>
<protein>
    <recommendedName>
        <fullName evidence="2">DUF7866 domain-containing protein</fullName>
    </recommendedName>
</protein>
<dbReference type="AlphaFoldDB" id="A0A9E7KH30"/>
<accession>A0A9E7KH30</accession>
<evidence type="ECO:0000313" key="3">
    <source>
        <dbReference type="EMBL" id="URE17151.1"/>
    </source>
</evidence>
<evidence type="ECO:0000256" key="1">
    <source>
        <dbReference type="SAM" id="MobiDB-lite"/>
    </source>
</evidence>
<dbReference type="OrthoDB" id="768311at2759"/>
<dbReference type="Proteomes" id="UP001055439">
    <property type="component" value="Chromosome 7"/>
</dbReference>
<sequence>MYKQPHRQLLSHPRFPALRLPPQGASHNGTPPSDDYVPVSPVQHQAVAGGILSDPGKCHTMKCCHQIKCNQPGKPFGHCSFTPISCDCNNSNARQRSVVTKSNATRTSRSAIARISRYPATATTVNETMQMGETRKIK</sequence>
<keyword evidence="4" id="KW-1185">Reference proteome</keyword>